<comment type="subcellular location">
    <subcellularLocation>
        <location evidence="7">Golgi apparatus membrane</location>
        <topology evidence="7">Multi-pass membrane protein</topology>
    </subcellularLocation>
    <subcellularLocation>
        <location evidence="7">Cytoplasmic vesicle membrane</location>
        <topology evidence="7">Multi-pass membrane protein</topology>
    </subcellularLocation>
    <subcellularLocation>
        <location evidence="7">Endoplasmic reticulum membrane</location>
        <topology evidence="7">Multi-pass membrane protein</topology>
    </subcellularLocation>
</comment>
<keyword evidence="4 7" id="KW-0812">Transmembrane</keyword>
<dbReference type="AlphaFoldDB" id="A0A2J6PP90"/>
<keyword evidence="5 7" id="KW-1133">Transmembrane helix</keyword>
<comment type="function">
    <text evidence="1 7">Involved in the import of GDP-mannose from the cytoplasm into the Golgi lumen.</text>
</comment>
<dbReference type="STRING" id="1745343.A0A2J6PP90"/>
<dbReference type="GO" id="GO:0000139">
    <property type="term" value="C:Golgi membrane"/>
    <property type="evidence" value="ECO:0007669"/>
    <property type="project" value="UniProtKB-SubCell"/>
</dbReference>
<evidence type="ECO:0000256" key="5">
    <source>
        <dbReference type="ARBA" id="ARBA00022989"/>
    </source>
</evidence>
<comment type="similarity">
    <text evidence="2 7">Belongs to the TPT transporter family. SLC35D subfamily.</text>
</comment>
<comment type="subunit">
    <text evidence="3 7">Homooligomer.</text>
</comment>
<evidence type="ECO:0000256" key="6">
    <source>
        <dbReference type="ARBA" id="ARBA00023136"/>
    </source>
</evidence>
<feature type="transmembrane region" description="Helical" evidence="7">
    <location>
        <begin position="438"/>
        <end position="457"/>
    </location>
</feature>
<keyword evidence="7" id="KW-0813">Transport</keyword>
<feature type="transmembrane region" description="Helical" evidence="7">
    <location>
        <begin position="289"/>
        <end position="309"/>
    </location>
</feature>
<organism evidence="9 10">
    <name type="scientific">Hyaloscypha hepaticicola</name>
    <dbReference type="NCBI Taxonomy" id="2082293"/>
    <lineage>
        <taxon>Eukaryota</taxon>
        <taxon>Fungi</taxon>
        <taxon>Dikarya</taxon>
        <taxon>Ascomycota</taxon>
        <taxon>Pezizomycotina</taxon>
        <taxon>Leotiomycetes</taxon>
        <taxon>Helotiales</taxon>
        <taxon>Hyaloscyphaceae</taxon>
        <taxon>Hyaloscypha</taxon>
    </lineage>
</organism>
<protein>
    <recommendedName>
        <fullName evidence="7">GDP-mannose transporter</fullName>
        <shortName evidence="7">GMT</shortName>
    </recommendedName>
</protein>
<keyword evidence="7" id="KW-0968">Cytoplasmic vesicle</keyword>
<feature type="transmembrane region" description="Helical" evidence="7">
    <location>
        <begin position="131"/>
        <end position="151"/>
    </location>
</feature>
<feature type="transmembrane region" description="Helical" evidence="7">
    <location>
        <begin position="316"/>
        <end position="334"/>
    </location>
</feature>
<feature type="transmembrane region" description="Helical" evidence="7">
    <location>
        <begin position="340"/>
        <end position="360"/>
    </location>
</feature>
<dbReference type="OrthoDB" id="5547497at2759"/>
<reference evidence="9 10" key="1">
    <citation type="submission" date="2016-05" db="EMBL/GenBank/DDBJ databases">
        <title>A degradative enzymes factory behind the ericoid mycorrhizal symbiosis.</title>
        <authorList>
            <consortium name="DOE Joint Genome Institute"/>
            <person name="Martino E."/>
            <person name="Morin E."/>
            <person name="Grelet G."/>
            <person name="Kuo A."/>
            <person name="Kohler A."/>
            <person name="Daghino S."/>
            <person name="Barry K."/>
            <person name="Choi C."/>
            <person name="Cichocki N."/>
            <person name="Clum A."/>
            <person name="Copeland A."/>
            <person name="Hainaut M."/>
            <person name="Haridas S."/>
            <person name="Labutti K."/>
            <person name="Lindquist E."/>
            <person name="Lipzen A."/>
            <person name="Khouja H.-R."/>
            <person name="Murat C."/>
            <person name="Ohm R."/>
            <person name="Olson A."/>
            <person name="Spatafora J."/>
            <person name="Veneault-Fourrey C."/>
            <person name="Henrissat B."/>
            <person name="Grigoriev I."/>
            <person name="Martin F."/>
            <person name="Perotto S."/>
        </authorList>
    </citation>
    <scope>NUCLEOTIDE SEQUENCE [LARGE SCALE GENOMIC DNA]</scope>
    <source>
        <strain evidence="9 10">UAMH 7357</strain>
    </source>
</reference>
<gene>
    <name evidence="9" type="ORF">NA56DRAFT_327189</name>
</gene>
<feature type="compositionally biased region" description="Acidic residues" evidence="8">
    <location>
        <begin position="86"/>
        <end position="95"/>
    </location>
</feature>
<name>A0A2J6PP90_9HELO</name>
<dbReference type="Proteomes" id="UP000235672">
    <property type="component" value="Unassembled WGS sequence"/>
</dbReference>
<feature type="region of interest" description="Disordered" evidence="8">
    <location>
        <begin position="27"/>
        <end position="97"/>
    </location>
</feature>
<feature type="transmembrane region" description="Helical" evidence="7">
    <location>
        <begin position="404"/>
        <end position="426"/>
    </location>
</feature>
<sequence length="539" mass="59831">MFSLRNIESPNPFRPAIQYLVSAGRPRSYHRKSSSSGSLDSDGEVARSRMAPNVPSESRTISIPQISIFRSPSPPAPFRRRAESDPNSDTDDDDYGYYPRSTQDGNMMFGWKWWIYGGGIGKFIFNTPLGWQIHIGLLVLWLGVSQIGLMVTNRIIMWSAYLQQNYTSHTKLIPIIVGDHKFPYPLTTTLIEMLITHGCLLVSAYITRWISSSLKTAGLSGAIAPSKPLQSSAAGIHAKWPAYRMGGIAGGGIFEFDLQVAKTVLPCAVIFVAEVFLSNLSLAHTRFQVYVLAQIGIVPLALFFAYFLGGTEHGATTIYSALAATFALAIAGIPHSSMKITWESVAAGAFSSIFVALYPVQLQRTYKNLVASLVSQGNLLGTSHSSPSPDFSGSKEEARAYWRLLHYTSVLSIMVLAPVVGLSGELPLIWRNRYALDIFFYWGTVLCTGVGSWAVFWATMSLTRATSPLTTAFLFVPRAAFLLPIMARFRMPAYAWIGLVMCWASCAWFLVTRRKRERRLNSYDNVFVNSVYDRVFCLY</sequence>
<evidence type="ECO:0000313" key="10">
    <source>
        <dbReference type="Proteomes" id="UP000235672"/>
    </source>
</evidence>
<evidence type="ECO:0000256" key="8">
    <source>
        <dbReference type="SAM" id="MobiDB-lite"/>
    </source>
</evidence>
<evidence type="ECO:0000256" key="3">
    <source>
        <dbReference type="ARBA" id="ARBA00011182"/>
    </source>
</evidence>
<evidence type="ECO:0000256" key="2">
    <source>
        <dbReference type="ARBA" id="ARBA00010425"/>
    </source>
</evidence>
<dbReference type="GO" id="GO:0005789">
    <property type="term" value="C:endoplasmic reticulum membrane"/>
    <property type="evidence" value="ECO:0007669"/>
    <property type="project" value="UniProtKB-SubCell"/>
</dbReference>
<keyword evidence="7" id="KW-0256">Endoplasmic reticulum</keyword>
<dbReference type="InterPro" id="IPR050186">
    <property type="entry name" value="TPT_transporter"/>
</dbReference>
<evidence type="ECO:0000256" key="7">
    <source>
        <dbReference type="RuleBase" id="RU367097"/>
    </source>
</evidence>
<dbReference type="PANTHER" id="PTHR11132">
    <property type="entry name" value="SOLUTE CARRIER FAMILY 35"/>
    <property type="match status" value="1"/>
</dbReference>
<dbReference type="EMBL" id="KZ613510">
    <property type="protein sequence ID" value="PMD15840.1"/>
    <property type="molecule type" value="Genomic_DNA"/>
</dbReference>
<evidence type="ECO:0000313" key="9">
    <source>
        <dbReference type="EMBL" id="PMD15840.1"/>
    </source>
</evidence>
<keyword evidence="6 7" id="KW-0472">Membrane</keyword>
<evidence type="ECO:0000256" key="4">
    <source>
        <dbReference type="ARBA" id="ARBA00022692"/>
    </source>
</evidence>
<keyword evidence="7" id="KW-0333">Golgi apparatus</keyword>
<dbReference type="GO" id="GO:0030659">
    <property type="term" value="C:cytoplasmic vesicle membrane"/>
    <property type="evidence" value="ECO:0007669"/>
    <property type="project" value="UniProtKB-SubCell"/>
</dbReference>
<keyword evidence="10" id="KW-1185">Reference proteome</keyword>
<feature type="transmembrane region" description="Helical" evidence="7">
    <location>
        <begin position="493"/>
        <end position="511"/>
    </location>
</feature>
<keyword evidence="7" id="KW-0762">Sugar transport</keyword>
<accession>A0A2J6PP90</accession>
<evidence type="ECO:0000256" key="1">
    <source>
        <dbReference type="ARBA" id="ARBA00003420"/>
    </source>
</evidence>
<feature type="compositionally biased region" description="Polar residues" evidence="8">
    <location>
        <begin position="55"/>
        <end position="65"/>
    </location>
</feature>
<proteinExistence type="inferred from homology"/>